<dbReference type="InterPro" id="IPR045864">
    <property type="entry name" value="aa-tRNA-synth_II/BPL/LPL"/>
</dbReference>
<gene>
    <name evidence="3" type="ORF">EVA_15611</name>
</gene>
<dbReference type="Pfam" id="PF03099">
    <property type="entry name" value="BPL_LplA_LipB"/>
    <property type="match status" value="1"/>
</dbReference>
<comment type="caution">
    <text evidence="3">The sequence shown here is derived from an EMBL/GenBank/DDBJ whole genome shotgun (WGS) entry which is preliminary data.</text>
</comment>
<proteinExistence type="predicted"/>
<dbReference type="Gene3D" id="3.30.930.10">
    <property type="entry name" value="Bira Bifunctional Protein, Domain 2"/>
    <property type="match status" value="1"/>
</dbReference>
<dbReference type="SUPFAM" id="SSF55681">
    <property type="entry name" value="Class II aaRS and biotin synthetases"/>
    <property type="match status" value="1"/>
</dbReference>
<accession>J9G398</accession>
<evidence type="ECO:0000256" key="1">
    <source>
        <dbReference type="ARBA" id="ARBA00022598"/>
    </source>
</evidence>
<dbReference type="PANTHER" id="PTHR12835">
    <property type="entry name" value="BIOTIN PROTEIN LIGASE"/>
    <property type="match status" value="1"/>
</dbReference>
<dbReference type="PANTHER" id="PTHR12835:SF5">
    <property type="entry name" value="BIOTIN--PROTEIN LIGASE"/>
    <property type="match status" value="1"/>
</dbReference>
<dbReference type="SUPFAM" id="SSF142906">
    <property type="entry name" value="YjbR-like"/>
    <property type="match status" value="1"/>
</dbReference>
<dbReference type="GO" id="GO:0004077">
    <property type="term" value="F:biotin--[biotin carboxyl-carrier protein] ligase activity"/>
    <property type="evidence" value="ECO:0007669"/>
    <property type="project" value="InterPro"/>
</dbReference>
<evidence type="ECO:0000313" key="3">
    <source>
        <dbReference type="EMBL" id="EJW96287.1"/>
    </source>
</evidence>
<keyword evidence="1 3" id="KW-0436">Ligase</keyword>
<dbReference type="InterPro" id="IPR038056">
    <property type="entry name" value="YjbR-like_sf"/>
</dbReference>
<dbReference type="InterPro" id="IPR058532">
    <property type="entry name" value="YjbR/MT2646/Rv2570-like"/>
</dbReference>
<dbReference type="InterPro" id="IPR004408">
    <property type="entry name" value="Biotin_CoA_COase_ligase"/>
</dbReference>
<protein>
    <submittedName>
        <fullName evidence="3">Biotin--[acetyl-CoA-carboxylase] ligase</fullName>
    </submittedName>
</protein>
<sequence length="362" mass="41683">MDIETLRTYCLSKPLVTEDFPFDEETLVFRFFDKIFAAINLGKPDRITLKCNPDYALELRERYASITGAWHWNKRYWNDVVFQDTLPDELLYSLIDHAYDEIRCKLPKKTLYYFPDLPDGWTHEHLPEVDSTLSYLRSQPLATGVSGHLVTADFQTAGYGQRGNHWESAARQNLLFSFRTPVRGVSASHSFLLSEALALSVAQALSRYGGSDIQIKWPNDIYYGPMKIAGLLIETQICGSEVTEVLVGVGINVNQREFYSDAPNPISLYKVKGREVDRSAVLRNLLQAWVKNTSLLASGKAEFIQEAYYQKLYRRQGFHPYRDAQGEFHAEIYDVRPDGQLLLRDIGQNIRSYYFKEVEYLQ</sequence>
<dbReference type="PROSITE" id="PS51733">
    <property type="entry name" value="BPL_LPL_CATALYTIC"/>
    <property type="match status" value="1"/>
</dbReference>
<reference evidence="3" key="1">
    <citation type="journal article" date="2012" name="PLoS ONE">
        <title>Gene sets for utilization of primary and secondary nutrition supplies in the distal gut of endangered iberian lynx.</title>
        <authorList>
            <person name="Alcaide M."/>
            <person name="Messina E."/>
            <person name="Richter M."/>
            <person name="Bargiela R."/>
            <person name="Peplies J."/>
            <person name="Huws S.A."/>
            <person name="Newbold C.J."/>
            <person name="Golyshin P.N."/>
            <person name="Simon M.A."/>
            <person name="Lopez G."/>
            <person name="Yakimov M.M."/>
            <person name="Ferrer M."/>
        </authorList>
    </citation>
    <scope>NUCLEOTIDE SEQUENCE</scope>
</reference>
<organism evidence="3">
    <name type="scientific">gut metagenome</name>
    <dbReference type="NCBI Taxonomy" id="749906"/>
    <lineage>
        <taxon>unclassified sequences</taxon>
        <taxon>metagenomes</taxon>
        <taxon>organismal metagenomes</taxon>
    </lineage>
</organism>
<feature type="domain" description="BPL/LPL catalytic" evidence="2">
    <location>
        <begin position="114"/>
        <end position="297"/>
    </location>
</feature>
<evidence type="ECO:0000259" key="2">
    <source>
        <dbReference type="PROSITE" id="PS51733"/>
    </source>
</evidence>
<dbReference type="GO" id="GO:0005737">
    <property type="term" value="C:cytoplasm"/>
    <property type="evidence" value="ECO:0007669"/>
    <property type="project" value="TreeGrafter"/>
</dbReference>
<dbReference type="EMBL" id="AMCI01005365">
    <property type="protein sequence ID" value="EJW96287.1"/>
    <property type="molecule type" value="Genomic_DNA"/>
</dbReference>
<dbReference type="NCBIfam" id="TIGR00121">
    <property type="entry name" value="birA_ligase"/>
    <property type="match status" value="1"/>
</dbReference>
<dbReference type="CDD" id="cd16442">
    <property type="entry name" value="BPL"/>
    <property type="match status" value="1"/>
</dbReference>
<dbReference type="InterPro" id="IPR004143">
    <property type="entry name" value="BPL_LPL_catalytic"/>
</dbReference>
<dbReference type="AlphaFoldDB" id="J9G398"/>
<dbReference type="Gene3D" id="3.90.1150.30">
    <property type="match status" value="1"/>
</dbReference>
<name>J9G398_9ZZZZ</name>
<dbReference type="Pfam" id="PF04237">
    <property type="entry name" value="YjbR"/>
    <property type="match status" value="1"/>
</dbReference>